<evidence type="ECO:0008006" key="3">
    <source>
        <dbReference type="Google" id="ProtNLM"/>
    </source>
</evidence>
<sequence length="320" mass="35712">MPHETAVQLGERLQKILRESGKTQVGFADYCKGPDGKRKYSTATISRYFHGDRIAEREFIDDLVTYVSESDGNSSMLADRLHELRYAACRNGNEQQRLEVALMRFSELQKRPPELDPDAVKAALAMEASPELAALVLSEIPLEAAVEILQGVDSLTAAHILGIIWYFNEERRGAIWGEMTPAARNRIELEQRRAARRGVQLSEMRERQESVEHRLSRIEENFSGDVRRPDTSQDPAPGEPVLIARALHFSAPLMGLPEDQMFDLVELAALLEQDAVVESPDPARLKRWSEAIIAVLSACEAGGALRELLISCARRIANNG</sequence>
<proteinExistence type="predicted"/>
<evidence type="ECO:0000313" key="1">
    <source>
        <dbReference type="EMBL" id="MDQ0577877.1"/>
    </source>
</evidence>
<organism evidence="1 2">
    <name type="scientific">Streptomyces rishiriensis</name>
    <dbReference type="NCBI Taxonomy" id="68264"/>
    <lineage>
        <taxon>Bacteria</taxon>
        <taxon>Bacillati</taxon>
        <taxon>Actinomycetota</taxon>
        <taxon>Actinomycetes</taxon>
        <taxon>Kitasatosporales</taxon>
        <taxon>Streptomycetaceae</taxon>
        <taxon>Streptomyces</taxon>
    </lineage>
</organism>
<comment type="caution">
    <text evidence="1">The sequence shown here is derived from an EMBL/GenBank/DDBJ whole genome shotgun (WGS) entry which is preliminary data.</text>
</comment>
<evidence type="ECO:0000313" key="2">
    <source>
        <dbReference type="Proteomes" id="UP001230654"/>
    </source>
</evidence>
<protein>
    <recommendedName>
        <fullName evidence="3">DNA-binding protein</fullName>
    </recommendedName>
</protein>
<gene>
    <name evidence="1" type="ORF">QF030_000055</name>
</gene>
<dbReference type="EMBL" id="JAUSWV010000001">
    <property type="protein sequence ID" value="MDQ0577877.1"/>
    <property type="molecule type" value="Genomic_DNA"/>
</dbReference>
<dbReference type="Proteomes" id="UP001230654">
    <property type="component" value="Unassembled WGS sequence"/>
</dbReference>
<dbReference type="RefSeq" id="WP_307160613.1">
    <property type="nucleotide sequence ID" value="NZ_JAUSWV010000001.1"/>
</dbReference>
<accession>A0ABU0NFK9</accession>
<name>A0ABU0NFK9_STRRH</name>
<reference evidence="1 2" key="1">
    <citation type="submission" date="2023-07" db="EMBL/GenBank/DDBJ databases">
        <title>Comparative genomics of wheat-associated soil bacteria to identify genetic determinants of phenazine resistance.</title>
        <authorList>
            <person name="Mouncey N."/>
        </authorList>
    </citation>
    <scope>NUCLEOTIDE SEQUENCE [LARGE SCALE GENOMIC DNA]</scope>
    <source>
        <strain evidence="1 2">B2I6</strain>
    </source>
</reference>
<keyword evidence="2" id="KW-1185">Reference proteome</keyword>